<dbReference type="PANTHER" id="PTHR43861:SF1">
    <property type="entry name" value="TRANS-ACONITATE 2-METHYLTRANSFERASE"/>
    <property type="match status" value="1"/>
</dbReference>
<keyword evidence="1 4" id="KW-0489">Methyltransferase</keyword>
<gene>
    <name evidence="4" type="ORF">ICL16_00375</name>
</gene>
<dbReference type="Proteomes" id="UP000629098">
    <property type="component" value="Unassembled WGS sequence"/>
</dbReference>
<dbReference type="RefSeq" id="WP_190824915.1">
    <property type="nucleotide sequence ID" value="NZ_CAWPPI010000005.1"/>
</dbReference>
<dbReference type="AlphaFoldDB" id="A0A8J6XCM3"/>
<keyword evidence="2" id="KW-0808">Transferase</keyword>
<proteinExistence type="predicted"/>
<feature type="domain" description="Methyltransferase" evidence="3">
    <location>
        <begin position="34"/>
        <end position="125"/>
    </location>
</feature>
<dbReference type="EMBL" id="JACXAE010000005">
    <property type="protein sequence ID" value="MBD2770618.1"/>
    <property type="molecule type" value="Genomic_DNA"/>
</dbReference>
<dbReference type="InterPro" id="IPR023149">
    <property type="entry name" value="Trans_acon_MeTrfase_C"/>
</dbReference>
<name>A0A8J6XCM3_9CYAN</name>
<dbReference type="Gene3D" id="1.10.150.290">
    <property type="entry name" value="S-adenosyl-L-methionine-dependent methyltransferases"/>
    <property type="match status" value="1"/>
</dbReference>
<accession>A0A8J6XCM3</accession>
<dbReference type="GO" id="GO:0032259">
    <property type="term" value="P:methylation"/>
    <property type="evidence" value="ECO:0007669"/>
    <property type="project" value="UniProtKB-KW"/>
</dbReference>
<dbReference type="SUPFAM" id="SSF53335">
    <property type="entry name" value="S-adenosyl-L-methionine-dependent methyltransferases"/>
    <property type="match status" value="1"/>
</dbReference>
<protein>
    <submittedName>
        <fullName evidence="4">Methyltransferase domain-containing protein</fullName>
    </submittedName>
</protein>
<evidence type="ECO:0000259" key="3">
    <source>
        <dbReference type="Pfam" id="PF13649"/>
    </source>
</evidence>
<dbReference type="Pfam" id="PF13649">
    <property type="entry name" value="Methyltransf_25"/>
    <property type="match status" value="1"/>
</dbReference>
<organism evidence="4 5">
    <name type="scientific">Iningainema tapete BLCC-T55</name>
    <dbReference type="NCBI Taxonomy" id="2748662"/>
    <lineage>
        <taxon>Bacteria</taxon>
        <taxon>Bacillati</taxon>
        <taxon>Cyanobacteriota</taxon>
        <taxon>Cyanophyceae</taxon>
        <taxon>Nostocales</taxon>
        <taxon>Scytonemataceae</taxon>
        <taxon>Iningainema tapete</taxon>
    </lineage>
</organism>
<evidence type="ECO:0000313" key="5">
    <source>
        <dbReference type="Proteomes" id="UP000629098"/>
    </source>
</evidence>
<dbReference type="PANTHER" id="PTHR43861">
    <property type="entry name" value="TRANS-ACONITATE 2-METHYLTRANSFERASE-RELATED"/>
    <property type="match status" value="1"/>
</dbReference>
<dbReference type="GO" id="GO:0030798">
    <property type="term" value="F:trans-aconitate 2-methyltransferase activity"/>
    <property type="evidence" value="ECO:0007669"/>
    <property type="project" value="InterPro"/>
</dbReference>
<dbReference type="InterPro" id="IPR041698">
    <property type="entry name" value="Methyltransf_25"/>
</dbReference>
<comment type="caution">
    <text evidence="4">The sequence shown here is derived from an EMBL/GenBank/DDBJ whole genome shotgun (WGS) entry which is preliminary data.</text>
</comment>
<evidence type="ECO:0000313" key="4">
    <source>
        <dbReference type="EMBL" id="MBD2770618.1"/>
    </source>
</evidence>
<keyword evidence="5" id="KW-1185">Reference proteome</keyword>
<reference evidence="4" key="1">
    <citation type="submission" date="2020-09" db="EMBL/GenBank/DDBJ databases">
        <title>Iningainema tapete sp. nov. (Scytonemataceae, Cyanobacteria) from greenhouses in central Florida (USA) produces two types of nodularin with biosynthetic potential for microcystin-LR and anabaenopeptins.</title>
        <authorList>
            <person name="Berthold D.E."/>
            <person name="Lefler F.W."/>
            <person name="Huang I.-S."/>
            <person name="Abdulla H."/>
            <person name="Zimba P.V."/>
            <person name="Laughinghouse H.D. IV."/>
        </authorList>
    </citation>
    <scope>NUCLEOTIDE SEQUENCE</scope>
    <source>
        <strain evidence="4">BLCCT55</strain>
    </source>
</reference>
<evidence type="ECO:0000256" key="2">
    <source>
        <dbReference type="ARBA" id="ARBA00022679"/>
    </source>
</evidence>
<sequence length="257" mass="28485">MQWNPHDYAKNSDAQLQWAKEIRSRLSLNGSESVLDVGCGDGKITADFAQALPHGRVIGIDSAPEMIDYANATYLIENLSFACIDARSLTFSNQFDLIFSNAVLHWVDDHPAFLKGASLALKPNGRLITSCGGAGDAIDILTAFSEIVTQAPWNAYFPTFRNPYYFYGTAEYETWLKAAGLKIDRLELVPKDITHSGASGLSGWLRTAWLPFTQAVPELERDRFIAAVTQTYLAKFPLDANGLSHVRMVQLEVEAHR</sequence>
<evidence type="ECO:0000256" key="1">
    <source>
        <dbReference type="ARBA" id="ARBA00022603"/>
    </source>
</evidence>
<dbReference type="InterPro" id="IPR029063">
    <property type="entry name" value="SAM-dependent_MTases_sf"/>
</dbReference>
<dbReference type="CDD" id="cd02440">
    <property type="entry name" value="AdoMet_MTases"/>
    <property type="match status" value="1"/>
</dbReference>
<dbReference type="Gene3D" id="3.40.50.150">
    <property type="entry name" value="Vaccinia Virus protein VP39"/>
    <property type="match status" value="1"/>
</dbReference>